<proteinExistence type="predicted"/>
<sequence length="76" mass="8738">MSGGPPRRRRGKNASLFVKRRYYVTTQICCPFQFPPPPSVPARCFGFEPLFLFLLGTHMEKKHTGVCWCSSKEYVP</sequence>
<dbReference type="Proteomes" id="UP000886998">
    <property type="component" value="Unassembled WGS sequence"/>
</dbReference>
<dbReference type="AlphaFoldDB" id="A0A8X6J2W8"/>
<reference evidence="1" key="1">
    <citation type="submission" date="2020-08" db="EMBL/GenBank/DDBJ databases">
        <title>Multicomponent nature underlies the extraordinary mechanical properties of spider dragline silk.</title>
        <authorList>
            <person name="Kono N."/>
            <person name="Nakamura H."/>
            <person name="Mori M."/>
            <person name="Yoshida Y."/>
            <person name="Ohtoshi R."/>
            <person name="Malay A.D."/>
            <person name="Moran D.A.P."/>
            <person name="Tomita M."/>
            <person name="Numata K."/>
            <person name="Arakawa K."/>
        </authorList>
    </citation>
    <scope>NUCLEOTIDE SEQUENCE</scope>
</reference>
<name>A0A8X6J2W8_9ARAC</name>
<dbReference type="EMBL" id="BMAV01024016">
    <property type="protein sequence ID" value="GFS29497.1"/>
    <property type="molecule type" value="Genomic_DNA"/>
</dbReference>
<gene>
    <name evidence="1" type="ORF">TNIN_291661</name>
</gene>
<evidence type="ECO:0000313" key="1">
    <source>
        <dbReference type="EMBL" id="GFS29497.1"/>
    </source>
</evidence>
<evidence type="ECO:0000313" key="2">
    <source>
        <dbReference type="Proteomes" id="UP000886998"/>
    </source>
</evidence>
<protein>
    <submittedName>
        <fullName evidence="1">Uncharacterized protein</fullName>
    </submittedName>
</protein>
<comment type="caution">
    <text evidence="1">The sequence shown here is derived from an EMBL/GenBank/DDBJ whole genome shotgun (WGS) entry which is preliminary data.</text>
</comment>
<accession>A0A8X6J2W8</accession>
<organism evidence="1 2">
    <name type="scientific">Trichonephila inaurata madagascariensis</name>
    <dbReference type="NCBI Taxonomy" id="2747483"/>
    <lineage>
        <taxon>Eukaryota</taxon>
        <taxon>Metazoa</taxon>
        <taxon>Ecdysozoa</taxon>
        <taxon>Arthropoda</taxon>
        <taxon>Chelicerata</taxon>
        <taxon>Arachnida</taxon>
        <taxon>Araneae</taxon>
        <taxon>Araneomorphae</taxon>
        <taxon>Entelegynae</taxon>
        <taxon>Araneoidea</taxon>
        <taxon>Nephilidae</taxon>
        <taxon>Trichonephila</taxon>
        <taxon>Trichonephila inaurata</taxon>
    </lineage>
</organism>
<keyword evidence="2" id="KW-1185">Reference proteome</keyword>